<evidence type="ECO:0000313" key="1">
    <source>
        <dbReference type="EMBL" id="QHT78200.1"/>
    </source>
</evidence>
<name>A0A6C0HCU9_9ZZZZ</name>
<proteinExistence type="predicted"/>
<sequence>MATTRSKSAHSRTKKHIYRARVKASPCRGKKASRCMKKYGCKNTKKGRRRSYCRKRMNRSA</sequence>
<protein>
    <submittedName>
        <fullName evidence="1">Uncharacterized protein</fullName>
    </submittedName>
</protein>
<dbReference type="AlphaFoldDB" id="A0A6C0HCU9"/>
<accession>A0A6C0HCU9</accession>
<organism evidence="1">
    <name type="scientific">viral metagenome</name>
    <dbReference type="NCBI Taxonomy" id="1070528"/>
    <lineage>
        <taxon>unclassified sequences</taxon>
        <taxon>metagenomes</taxon>
        <taxon>organismal metagenomes</taxon>
    </lineage>
</organism>
<reference evidence="1" key="1">
    <citation type="journal article" date="2020" name="Nature">
        <title>Giant virus diversity and host interactions through global metagenomics.</title>
        <authorList>
            <person name="Schulz F."/>
            <person name="Roux S."/>
            <person name="Paez-Espino D."/>
            <person name="Jungbluth S."/>
            <person name="Walsh D.A."/>
            <person name="Denef V.J."/>
            <person name="McMahon K.D."/>
            <person name="Konstantinidis K.T."/>
            <person name="Eloe-Fadrosh E.A."/>
            <person name="Kyrpides N.C."/>
            <person name="Woyke T."/>
        </authorList>
    </citation>
    <scope>NUCLEOTIDE SEQUENCE</scope>
    <source>
        <strain evidence="1">GVMAG-M-3300023179-91</strain>
    </source>
</reference>
<dbReference type="EMBL" id="MN739929">
    <property type="protein sequence ID" value="QHT78200.1"/>
    <property type="molecule type" value="Genomic_DNA"/>
</dbReference>